<dbReference type="EMBL" id="JAULSU010000001">
    <property type="protein sequence ID" value="KAK0631434.1"/>
    <property type="molecule type" value="Genomic_DNA"/>
</dbReference>
<organism evidence="1 2">
    <name type="scientific">Immersiella caudata</name>
    <dbReference type="NCBI Taxonomy" id="314043"/>
    <lineage>
        <taxon>Eukaryota</taxon>
        <taxon>Fungi</taxon>
        <taxon>Dikarya</taxon>
        <taxon>Ascomycota</taxon>
        <taxon>Pezizomycotina</taxon>
        <taxon>Sordariomycetes</taxon>
        <taxon>Sordariomycetidae</taxon>
        <taxon>Sordariales</taxon>
        <taxon>Lasiosphaeriaceae</taxon>
        <taxon>Immersiella</taxon>
    </lineage>
</organism>
<accession>A0AA39XCK7</accession>
<dbReference type="AlphaFoldDB" id="A0AA39XCK7"/>
<dbReference type="Proteomes" id="UP001175000">
    <property type="component" value="Unassembled WGS sequence"/>
</dbReference>
<comment type="caution">
    <text evidence="1">The sequence shown here is derived from an EMBL/GenBank/DDBJ whole genome shotgun (WGS) entry which is preliminary data.</text>
</comment>
<name>A0AA39XCK7_9PEZI</name>
<proteinExistence type="predicted"/>
<reference evidence="1" key="1">
    <citation type="submission" date="2023-06" db="EMBL/GenBank/DDBJ databases">
        <title>Genome-scale phylogeny and comparative genomics of the fungal order Sordariales.</title>
        <authorList>
            <consortium name="Lawrence Berkeley National Laboratory"/>
            <person name="Hensen N."/>
            <person name="Bonometti L."/>
            <person name="Westerberg I."/>
            <person name="Brannstrom I.O."/>
            <person name="Guillou S."/>
            <person name="Cros-Aarteil S."/>
            <person name="Calhoun S."/>
            <person name="Haridas S."/>
            <person name="Kuo A."/>
            <person name="Mondo S."/>
            <person name="Pangilinan J."/>
            <person name="Riley R."/>
            <person name="Labutti K."/>
            <person name="Andreopoulos B."/>
            <person name="Lipzen A."/>
            <person name="Chen C."/>
            <person name="Yanf M."/>
            <person name="Daum C."/>
            <person name="Ng V."/>
            <person name="Clum A."/>
            <person name="Steindorff A."/>
            <person name="Ohm R."/>
            <person name="Martin F."/>
            <person name="Silar P."/>
            <person name="Natvig D."/>
            <person name="Lalanne C."/>
            <person name="Gautier V."/>
            <person name="Ament-Velasquez S.L."/>
            <person name="Kruys A."/>
            <person name="Hutchinson M.I."/>
            <person name="Powell A.J."/>
            <person name="Barry K."/>
            <person name="Miller A.N."/>
            <person name="Grigoriev I.V."/>
            <person name="Debuchy R."/>
            <person name="Gladieux P."/>
            <person name="Thoren M.H."/>
            <person name="Johannesson H."/>
        </authorList>
    </citation>
    <scope>NUCLEOTIDE SEQUENCE</scope>
    <source>
        <strain evidence="1">CBS 606.72</strain>
    </source>
</reference>
<sequence>MGFFDDLTDGISSAVHVIATTAQAASKVATTIAAIGGVVGLQDDGDITETLHTNFTAATKALKEASLAALNDESSAALDFVPEDEPSIIAGIIRNKRVLKLPSGVVTSRPGIGGRLSSSTPLMYSDLLSIFTQLGIDHMGTYPSQKPGQPGMVLDNAMAAASALFANAVAVDAEPSLTGASEPAYDVSHFVVRSKEGLPVLKMANASYNLQIDQTGTRDISHAVISYARNKKLTPQQVKAMRQRRVAHSVDIWSPEPSLLLAEGAPGTDGWEVMLRIGVRTGNLVDDLAEKFSQLAQTQKWGVKSLTKAGAVIAATVLTVESPNGLQQDLIDWMCGRITGLGPDGKPLPQPPTGVVLDSLKIQDSVPALVPAAFIAPDEEPAGHC</sequence>
<protein>
    <submittedName>
        <fullName evidence="1">Uncharacterized protein</fullName>
    </submittedName>
</protein>
<gene>
    <name evidence="1" type="ORF">B0T14DRAFT_489989</name>
</gene>
<evidence type="ECO:0000313" key="2">
    <source>
        <dbReference type="Proteomes" id="UP001175000"/>
    </source>
</evidence>
<evidence type="ECO:0000313" key="1">
    <source>
        <dbReference type="EMBL" id="KAK0631434.1"/>
    </source>
</evidence>
<keyword evidence="2" id="KW-1185">Reference proteome</keyword>